<accession>A0ACA9PFF0</accession>
<organism evidence="1 2">
    <name type="scientific">Dentiscutata heterogama</name>
    <dbReference type="NCBI Taxonomy" id="1316150"/>
    <lineage>
        <taxon>Eukaryota</taxon>
        <taxon>Fungi</taxon>
        <taxon>Fungi incertae sedis</taxon>
        <taxon>Mucoromycota</taxon>
        <taxon>Glomeromycotina</taxon>
        <taxon>Glomeromycetes</taxon>
        <taxon>Diversisporales</taxon>
        <taxon>Gigasporaceae</taxon>
        <taxon>Dentiscutata</taxon>
    </lineage>
</organism>
<dbReference type="EMBL" id="CAJVPU010028099">
    <property type="protein sequence ID" value="CAG8705872.1"/>
    <property type="molecule type" value="Genomic_DNA"/>
</dbReference>
<dbReference type="Proteomes" id="UP000789702">
    <property type="component" value="Unassembled WGS sequence"/>
</dbReference>
<gene>
    <name evidence="1" type="ORF">DHETER_LOCUS11990</name>
</gene>
<evidence type="ECO:0000313" key="1">
    <source>
        <dbReference type="EMBL" id="CAG8705872.1"/>
    </source>
</evidence>
<proteinExistence type="predicted"/>
<reference evidence="1" key="1">
    <citation type="submission" date="2021-06" db="EMBL/GenBank/DDBJ databases">
        <authorList>
            <person name="Kallberg Y."/>
            <person name="Tangrot J."/>
            <person name="Rosling A."/>
        </authorList>
    </citation>
    <scope>NUCLEOTIDE SEQUENCE</scope>
    <source>
        <strain evidence="1">IL203A</strain>
    </source>
</reference>
<comment type="caution">
    <text evidence="1">The sequence shown here is derived from an EMBL/GenBank/DDBJ whole genome shotgun (WGS) entry which is preliminary data.</text>
</comment>
<keyword evidence="2" id="KW-1185">Reference proteome</keyword>
<sequence length="302" mass="34467">MSILLKSANVVGFLALVAIAVFIVLEQLSYFPGSNSQNNSQNTESNHSQNATNTTATYLTPTEFTFGIWFLIFPLLLGFIICQWFEWAHDAVVSGVSYFFFCQAVLNVVWLILWGLSFYLIDAIIQVVIFILFVIIYFNFSNYYPPQGIFDSLFLTYPFSILTAWNLYILFLYFWIAIPGLNIISLTIVVLAFLSIIGLYIVDYYVRKDNIFAVTIIWILLGIAIHNVETLPVFTTALAGIGLIIGGIFRNWCSFSVEWYASFRFVETGGEYGSSFRNFRSEEPFGSSGHYLPERFDDNIFK</sequence>
<evidence type="ECO:0000313" key="2">
    <source>
        <dbReference type="Proteomes" id="UP000789702"/>
    </source>
</evidence>
<protein>
    <submittedName>
        <fullName evidence="1">13399_t:CDS:1</fullName>
    </submittedName>
</protein>
<name>A0ACA9PFF0_9GLOM</name>